<reference evidence="2" key="1">
    <citation type="submission" date="2018-05" db="EMBL/GenBank/DDBJ databases">
        <authorList>
            <person name="Lanie J.A."/>
            <person name="Ng W.-L."/>
            <person name="Kazmierczak K.M."/>
            <person name="Andrzejewski T.M."/>
            <person name="Davidsen T.M."/>
            <person name="Wayne K.J."/>
            <person name="Tettelin H."/>
            <person name="Glass J.I."/>
            <person name="Rusch D."/>
            <person name="Podicherti R."/>
            <person name="Tsui H.-C.T."/>
            <person name="Winkler M.E."/>
        </authorList>
    </citation>
    <scope>NUCLEOTIDE SEQUENCE</scope>
</reference>
<gene>
    <name evidence="2" type="ORF">METZ01_LOCUS291268</name>
</gene>
<organism evidence="2">
    <name type="scientific">marine metagenome</name>
    <dbReference type="NCBI Taxonomy" id="408172"/>
    <lineage>
        <taxon>unclassified sequences</taxon>
        <taxon>metagenomes</taxon>
        <taxon>ecological metagenomes</taxon>
    </lineage>
</organism>
<sequence>MLKKFRNAFLTGLLIFLPLGTTIFVLNFLLEMFEAPAMRFAVEMGL</sequence>
<protein>
    <submittedName>
        <fullName evidence="2">Uncharacterized protein</fullName>
    </submittedName>
</protein>
<feature type="non-terminal residue" evidence="2">
    <location>
        <position position="46"/>
    </location>
</feature>
<keyword evidence="1" id="KW-0812">Transmembrane</keyword>
<proteinExistence type="predicted"/>
<evidence type="ECO:0000256" key="1">
    <source>
        <dbReference type="SAM" id="Phobius"/>
    </source>
</evidence>
<keyword evidence="1" id="KW-0472">Membrane</keyword>
<keyword evidence="1" id="KW-1133">Transmembrane helix</keyword>
<feature type="transmembrane region" description="Helical" evidence="1">
    <location>
        <begin position="7"/>
        <end position="30"/>
    </location>
</feature>
<name>A0A382LNN3_9ZZZZ</name>
<evidence type="ECO:0000313" key="2">
    <source>
        <dbReference type="EMBL" id="SVC38414.1"/>
    </source>
</evidence>
<accession>A0A382LNN3</accession>
<dbReference type="AlphaFoldDB" id="A0A382LNN3"/>
<dbReference type="EMBL" id="UINC01088310">
    <property type="protein sequence ID" value="SVC38414.1"/>
    <property type="molecule type" value="Genomic_DNA"/>
</dbReference>